<feature type="compositionally biased region" description="Polar residues" evidence="2">
    <location>
        <begin position="659"/>
        <end position="671"/>
    </location>
</feature>
<feature type="compositionally biased region" description="Low complexity" evidence="2">
    <location>
        <begin position="28"/>
        <end position="42"/>
    </location>
</feature>
<feature type="compositionally biased region" description="Polar residues" evidence="2">
    <location>
        <begin position="149"/>
        <end position="159"/>
    </location>
</feature>
<dbReference type="AlphaFoldDB" id="A0A8H7W9U6"/>
<feature type="compositionally biased region" description="Low complexity" evidence="2">
    <location>
        <begin position="836"/>
        <end position="870"/>
    </location>
</feature>
<protein>
    <recommendedName>
        <fullName evidence="5">HCP-like protein</fullName>
    </recommendedName>
</protein>
<dbReference type="EMBL" id="JAFJYH010000135">
    <property type="protein sequence ID" value="KAG4418153.1"/>
    <property type="molecule type" value="Genomic_DNA"/>
</dbReference>
<dbReference type="Gene3D" id="1.25.40.10">
    <property type="entry name" value="Tetratricopeptide repeat domain"/>
    <property type="match status" value="2"/>
</dbReference>
<dbReference type="PANTHER" id="PTHR46430">
    <property type="entry name" value="PROTEIN SKT5-RELATED"/>
    <property type="match status" value="1"/>
</dbReference>
<feature type="region of interest" description="Disordered" evidence="2">
    <location>
        <begin position="583"/>
        <end position="647"/>
    </location>
</feature>
<keyword evidence="1" id="KW-0677">Repeat</keyword>
<feature type="compositionally biased region" description="Low complexity" evidence="2">
    <location>
        <begin position="880"/>
        <end position="916"/>
    </location>
</feature>
<dbReference type="SUPFAM" id="SSF81901">
    <property type="entry name" value="HCP-like"/>
    <property type="match status" value="2"/>
</dbReference>
<feature type="region of interest" description="Disordered" evidence="2">
    <location>
        <begin position="133"/>
        <end position="170"/>
    </location>
</feature>
<feature type="region of interest" description="Disordered" evidence="2">
    <location>
        <begin position="659"/>
        <end position="941"/>
    </location>
</feature>
<gene>
    <name evidence="3" type="ORF">IFR04_008674</name>
</gene>
<feature type="compositionally biased region" description="Basic and acidic residues" evidence="2">
    <location>
        <begin position="807"/>
        <end position="820"/>
    </location>
</feature>
<accession>A0A8H7W9U6</accession>
<name>A0A8H7W9U6_9HELO</name>
<dbReference type="InterPro" id="IPR051726">
    <property type="entry name" value="Chitin_Synth_Reg"/>
</dbReference>
<evidence type="ECO:0000313" key="3">
    <source>
        <dbReference type="EMBL" id="KAG4418153.1"/>
    </source>
</evidence>
<feature type="compositionally biased region" description="Basic and acidic residues" evidence="2">
    <location>
        <begin position="609"/>
        <end position="618"/>
    </location>
</feature>
<feature type="compositionally biased region" description="Low complexity" evidence="2">
    <location>
        <begin position="780"/>
        <end position="791"/>
    </location>
</feature>
<keyword evidence="4" id="KW-1185">Reference proteome</keyword>
<comment type="caution">
    <text evidence="3">The sequence shown here is derived from an EMBL/GenBank/DDBJ whole genome shotgun (WGS) entry which is preliminary data.</text>
</comment>
<evidence type="ECO:0000256" key="2">
    <source>
        <dbReference type="SAM" id="MobiDB-lite"/>
    </source>
</evidence>
<evidence type="ECO:0000256" key="1">
    <source>
        <dbReference type="ARBA" id="ARBA00022737"/>
    </source>
</evidence>
<dbReference type="PANTHER" id="PTHR46430:SF2">
    <property type="entry name" value="CHITIN SYNTHASE REGULATORY FACTOR 4"/>
    <property type="match status" value="1"/>
</dbReference>
<feature type="region of interest" description="Disordered" evidence="2">
    <location>
        <begin position="189"/>
        <end position="217"/>
    </location>
</feature>
<sequence>MSYGYADHGRNSYGGGNDYARGGHDWNQGQYHQQQQQGYAYDQHQDQRYSQQPQYDEYKYQQTQGQHPQYANMGDHSYLQKPMQATFYPTQNDDFFMPELISPTPTRIMPEVPSNMQEGLAHLELEARNPQRMSASSTVSSMQSPSYPDMQNSNRTSHTSGGGPGFTASYEHTNASAYQNINRDYQQYASQDSPKFSPFPKLRNPGQNVPLSDEDKEEVLERARPLVLKSTDPEMQLAWAQDALSWVEAACSSALRQLPEGQASRSLTPKVEHQLREDAMNIVKFLAEQHHPKAEFMKSMWLEFGKFGHRIDKKEAFLGYKRAASRGYARAEYRIGMQYENSNNSVKAVEHYQKGVAMRDSASNYRLGMMTLLGQHGMKQDFQRGVDLIRFAADTADENAPQGAYVYGMLMARELPNITVPDRYLEFDLNDAKMFVEKAAYLGFAKAQLKMAMAYELCQLGCEFEPALSLHYNALAARQGEAEAEMSISKWFLCGYEGIFEKNEELAFTYAKRAAQAKLPTAEFAMGYFYEIGMYVPVDLRESEMWYNKASEHGNMDALGRIDSIKKNGALTKKDHEKVAISRIKSQYGSQRGARPDRFKQKPAPMPAMHEERIDMPEPRNSYGSAPLRPVSNVPPPRPVSAAPYPEDDMAHMSRYSQVPNQGLRPSSSGGPQADRPSSAFGIRPVAHANTGEFGQGNLRPVEPSRPATSMGNMPLPAQQGGRGGPVGGRVASSGWEPQIPNRYGNQAPTLPQVDVGRPMNFDQGPGGPSKLQKPPPNMNKPQPAQPQTSPGYPPYGGPTPQQGVPPRRDPAANHYDRPARLSSMQSGAPTMSGGVMSPPVMSPAMSSPHGRISQTPQQQQRPDSQAGRQSARPPQHTMSSQQANSRPPSAAPSAAPSTAPSVAPSAASQGSQAPPKKTGPSTFEEMGIPTAKSEGDCVSYPTPVLLNSLLIRTRL</sequence>
<dbReference type="OrthoDB" id="4095816at2759"/>
<dbReference type="SMART" id="SM00671">
    <property type="entry name" value="SEL1"/>
    <property type="match status" value="6"/>
</dbReference>
<feature type="region of interest" description="Disordered" evidence="2">
    <location>
        <begin position="1"/>
        <end position="53"/>
    </location>
</feature>
<dbReference type="Pfam" id="PF08238">
    <property type="entry name" value="Sel1"/>
    <property type="match status" value="4"/>
</dbReference>
<feature type="compositionally biased region" description="Low complexity" evidence="2">
    <location>
        <begin position="134"/>
        <end position="146"/>
    </location>
</feature>
<evidence type="ECO:0008006" key="5">
    <source>
        <dbReference type="Google" id="ProtNLM"/>
    </source>
</evidence>
<organism evidence="3 4">
    <name type="scientific">Cadophora malorum</name>
    <dbReference type="NCBI Taxonomy" id="108018"/>
    <lineage>
        <taxon>Eukaryota</taxon>
        <taxon>Fungi</taxon>
        <taxon>Dikarya</taxon>
        <taxon>Ascomycota</taxon>
        <taxon>Pezizomycotina</taxon>
        <taxon>Leotiomycetes</taxon>
        <taxon>Helotiales</taxon>
        <taxon>Ploettnerulaceae</taxon>
        <taxon>Cadophora</taxon>
    </lineage>
</organism>
<dbReference type="InterPro" id="IPR006597">
    <property type="entry name" value="Sel1-like"/>
</dbReference>
<reference evidence="3" key="1">
    <citation type="submission" date="2021-02" db="EMBL/GenBank/DDBJ databases">
        <title>Genome sequence Cadophora malorum strain M34.</title>
        <authorList>
            <person name="Stefanovic E."/>
            <person name="Vu D."/>
            <person name="Scully C."/>
            <person name="Dijksterhuis J."/>
            <person name="Roader J."/>
            <person name="Houbraken J."/>
        </authorList>
    </citation>
    <scope>NUCLEOTIDE SEQUENCE</scope>
    <source>
        <strain evidence="3">M34</strain>
    </source>
</reference>
<dbReference type="InterPro" id="IPR011990">
    <property type="entry name" value="TPR-like_helical_dom_sf"/>
</dbReference>
<evidence type="ECO:0000313" key="4">
    <source>
        <dbReference type="Proteomes" id="UP000664132"/>
    </source>
</evidence>
<dbReference type="Proteomes" id="UP000664132">
    <property type="component" value="Unassembled WGS sequence"/>
</dbReference>
<proteinExistence type="predicted"/>